<dbReference type="Proteomes" id="UP000295367">
    <property type="component" value="Unassembled WGS sequence"/>
</dbReference>
<evidence type="ECO:0000256" key="2">
    <source>
        <dbReference type="SAM" id="SignalP"/>
    </source>
</evidence>
<dbReference type="OrthoDB" id="6495095at2"/>
<name>A0A4R3Y214_9PROT</name>
<dbReference type="InterPro" id="IPR054828">
    <property type="entry name" value="Vit_B12_bind_prot"/>
</dbReference>
<protein>
    <submittedName>
        <fullName evidence="4">Iron complex transport system substrate-binding protein</fullName>
    </submittedName>
</protein>
<dbReference type="PANTHER" id="PTHR30535:SF34">
    <property type="entry name" value="MOLYBDATE-BINDING PROTEIN MOLA"/>
    <property type="match status" value="1"/>
</dbReference>
<evidence type="ECO:0000256" key="1">
    <source>
        <dbReference type="ARBA" id="ARBA00022729"/>
    </source>
</evidence>
<dbReference type="GO" id="GO:0071281">
    <property type="term" value="P:cellular response to iron ion"/>
    <property type="evidence" value="ECO:0007669"/>
    <property type="project" value="TreeGrafter"/>
</dbReference>
<reference evidence="4 5" key="1">
    <citation type="submission" date="2019-03" db="EMBL/GenBank/DDBJ databases">
        <title>Genomic Encyclopedia of Type Strains, Phase IV (KMG-IV): sequencing the most valuable type-strain genomes for metagenomic binning, comparative biology and taxonomic classification.</title>
        <authorList>
            <person name="Goeker M."/>
        </authorList>
    </citation>
    <scope>NUCLEOTIDE SEQUENCE [LARGE SCALE GENOMIC DNA]</scope>
    <source>
        <strain evidence="4 5">DSM 100309</strain>
    </source>
</reference>
<feature type="domain" description="Fe/B12 periplasmic-binding" evidence="3">
    <location>
        <begin position="40"/>
        <end position="289"/>
    </location>
</feature>
<dbReference type="Gene3D" id="3.40.50.1980">
    <property type="entry name" value="Nitrogenase molybdenum iron protein domain"/>
    <property type="match status" value="2"/>
</dbReference>
<dbReference type="EMBL" id="SMCO01000012">
    <property type="protein sequence ID" value="TCV84294.1"/>
    <property type="molecule type" value="Genomic_DNA"/>
</dbReference>
<dbReference type="InterPro" id="IPR002491">
    <property type="entry name" value="ABC_transptr_periplasmic_BD"/>
</dbReference>
<dbReference type="PANTHER" id="PTHR30535">
    <property type="entry name" value="VITAMIN B12-BINDING PROTEIN"/>
    <property type="match status" value="1"/>
</dbReference>
<organism evidence="4 5">
    <name type="scientific">Sulfurirhabdus autotrophica</name>
    <dbReference type="NCBI Taxonomy" id="1706046"/>
    <lineage>
        <taxon>Bacteria</taxon>
        <taxon>Pseudomonadati</taxon>
        <taxon>Pseudomonadota</taxon>
        <taxon>Betaproteobacteria</taxon>
        <taxon>Nitrosomonadales</taxon>
        <taxon>Sulfuricellaceae</taxon>
        <taxon>Sulfurirhabdus</taxon>
    </lineage>
</organism>
<dbReference type="RefSeq" id="WP_124945470.1">
    <property type="nucleotide sequence ID" value="NZ_BHVT01000015.1"/>
</dbReference>
<dbReference type="PROSITE" id="PS50983">
    <property type="entry name" value="FE_B12_PBP"/>
    <property type="match status" value="1"/>
</dbReference>
<dbReference type="InterPro" id="IPR050902">
    <property type="entry name" value="ABC_Transporter_SBP"/>
</dbReference>
<gene>
    <name evidence="4" type="ORF">EDC63_11258</name>
</gene>
<keyword evidence="5" id="KW-1185">Reference proteome</keyword>
<dbReference type="Pfam" id="PF01497">
    <property type="entry name" value="Peripla_BP_2"/>
    <property type="match status" value="1"/>
</dbReference>
<dbReference type="NCBIfam" id="NF038402">
    <property type="entry name" value="TroA_like"/>
    <property type="match status" value="1"/>
</dbReference>
<evidence type="ECO:0000313" key="5">
    <source>
        <dbReference type="Proteomes" id="UP000295367"/>
    </source>
</evidence>
<accession>A0A4R3Y214</accession>
<feature type="signal peptide" evidence="2">
    <location>
        <begin position="1"/>
        <end position="20"/>
    </location>
</feature>
<sequence length="293" mass="32525">MLVKLISAICLLLVTSTAIADIIVHDDTSNEVRLASLATRIISLAPHATELLFAAGAGERVVGVANYSDYPAAALRLPKIGTSNSLDLETIAALHPDLIIAWKSGNPDAQLEKLRQLHIPIFYSEPQKISDIPSTIEHFGRLAGTESFSRTAATAFRNQLNKLRNNFSNRKPVSVFYQIWDHPLITINDQHFISDAISLCGGRNIFGKLPTLTPNVSTEAVLIANPEAIITSGIGESRPDWLNEWQRWPKLQATQHKTLFFIPADYINRPSPRILKGIEQMCTMIEQAREQQK</sequence>
<evidence type="ECO:0000259" key="3">
    <source>
        <dbReference type="PROSITE" id="PS50983"/>
    </source>
</evidence>
<dbReference type="SUPFAM" id="SSF53807">
    <property type="entry name" value="Helical backbone' metal receptor"/>
    <property type="match status" value="1"/>
</dbReference>
<feature type="chain" id="PRO_5020659451" evidence="2">
    <location>
        <begin position="21"/>
        <end position="293"/>
    </location>
</feature>
<proteinExistence type="predicted"/>
<comment type="caution">
    <text evidence="4">The sequence shown here is derived from an EMBL/GenBank/DDBJ whole genome shotgun (WGS) entry which is preliminary data.</text>
</comment>
<evidence type="ECO:0000313" key="4">
    <source>
        <dbReference type="EMBL" id="TCV84294.1"/>
    </source>
</evidence>
<dbReference type="AlphaFoldDB" id="A0A4R3Y214"/>
<dbReference type="CDD" id="cd01144">
    <property type="entry name" value="BtuF"/>
    <property type="match status" value="1"/>
</dbReference>
<keyword evidence="1 2" id="KW-0732">Signal</keyword>